<sequence>MNIGIEGEVWIDTEIKIRVEILGRISIQAESSDVIVMASGRKWASRRPTKSTTSTAPIVEWRRLRCARAGVAGGELGVRRKYRLNDDEIMKKATADSGRGRVP</sequence>
<dbReference type="Proteomes" id="UP000299102">
    <property type="component" value="Unassembled WGS sequence"/>
</dbReference>
<keyword evidence="2" id="KW-1185">Reference proteome</keyword>
<evidence type="ECO:0000313" key="2">
    <source>
        <dbReference type="Proteomes" id="UP000299102"/>
    </source>
</evidence>
<proteinExistence type="predicted"/>
<protein>
    <submittedName>
        <fullName evidence="1">Uncharacterized protein</fullName>
    </submittedName>
</protein>
<organism evidence="1 2">
    <name type="scientific">Eumeta variegata</name>
    <name type="common">Bagworm moth</name>
    <name type="synonym">Eumeta japonica</name>
    <dbReference type="NCBI Taxonomy" id="151549"/>
    <lineage>
        <taxon>Eukaryota</taxon>
        <taxon>Metazoa</taxon>
        <taxon>Ecdysozoa</taxon>
        <taxon>Arthropoda</taxon>
        <taxon>Hexapoda</taxon>
        <taxon>Insecta</taxon>
        <taxon>Pterygota</taxon>
        <taxon>Neoptera</taxon>
        <taxon>Endopterygota</taxon>
        <taxon>Lepidoptera</taxon>
        <taxon>Glossata</taxon>
        <taxon>Ditrysia</taxon>
        <taxon>Tineoidea</taxon>
        <taxon>Psychidae</taxon>
        <taxon>Oiketicinae</taxon>
        <taxon>Eumeta</taxon>
    </lineage>
</organism>
<evidence type="ECO:0000313" key="1">
    <source>
        <dbReference type="EMBL" id="GBP11841.1"/>
    </source>
</evidence>
<gene>
    <name evidence="1" type="ORF">EVAR_74488_1</name>
</gene>
<dbReference type="EMBL" id="BGZK01000048">
    <property type="protein sequence ID" value="GBP11841.1"/>
    <property type="molecule type" value="Genomic_DNA"/>
</dbReference>
<reference evidence="1 2" key="1">
    <citation type="journal article" date="2019" name="Commun. Biol.">
        <title>The bagworm genome reveals a unique fibroin gene that provides high tensile strength.</title>
        <authorList>
            <person name="Kono N."/>
            <person name="Nakamura H."/>
            <person name="Ohtoshi R."/>
            <person name="Tomita M."/>
            <person name="Numata K."/>
            <person name="Arakawa K."/>
        </authorList>
    </citation>
    <scope>NUCLEOTIDE SEQUENCE [LARGE SCALE GENOMIC DNA]</scope>
</reference>
<comment type="caution">
    <text evidence="1">The sequence shown here is derived from an EMBL/GenBank/DDBJ whole genome shotgun (WGS) entry which is preliminary data.</text>
</comment>
<name>A0A4C1TEW9_EUMVA</name>
<dbReference type="AlphaFoldDB" id="A0A4C1TEW9"/>
<accession>A0A4C1TEW9</accession>